<name>A0AAD4EVD8_9PEZI</name>
<keyword evidence="3" id="KW-1185">Reference proteome</keyword>
<dbReference type="Proteomes" id="UP001197093">
    <property type="component" value="Unassembled WGS sequence"/>
</dbReference>
<evidence type="ECO:0000256" key="1">
    <source>
        <dbReference type="SAM" id="MobiDB-lite"/>
    </source>
</evidence>
<protein>
    <submittedName>
        <fullName evidence="2">Uncharacterized protein</fullName>
    </submittedName>
</protein>
<dbReference type="EMBL" id="JAHCVI010000002">
    <property type="protein sequence ID" value="KAG7288416.1"/>
    <property type="molecule type" value="Genomic_DNA"/>
</dbReference>
<accession>A0AAD4EVD8</accession>
<comment type="caution">
    <text evidence="2">The sequence shown here is derived from an EMBL/GenBank/DDBJ whole genome shotgun (WGS) entry which is preliminary data.</text>
</comment>
<feature type="compositionally biased region" description="Basic and acidic residues" evidence="1">
    <location>
        <begin position="16"/>
        <end position="43"/>
    </location>
</feature>
<dbReference type="AlphaFoldDB" id="A0AAD4EVD8"/>
<evidence type="ECO:0000313" key="3">
    <source>
        <dbReference type="Proteomes" id="UP001197093"/>
    </source>
</evidence>
<gene>
    <name evidence="2" type="ORF">NEMBOFW57_004766</name>
</gene>
<sequence>MDTAEMIEERKLRKKLDRGQNKKIKDLEQRLNEAEDEKKRMKEAGNGGNNATTTTTTTTTT</sequence>
<reference evidence="2" key="1">
    <citation type="submission" date="2023-02" db="EMBL/GenBank/DDBJ databases">
        <authorList>
            <person name="Palmer J.M."/>
        </authorList>
    </citation>
    <scope>NUCLEOTIDE SEQUENCE</scope>
    <source>
        <strain evidence="2">FW57</strain>
    </source>
</reference>
<feature type="compositionally biased region" description="Low complexity" evidence="1">
    <location>
        <begin position="52"/>
        <end position="61"/>
    </location>
</feature>
<evidence type="ECO:0000313" key="2">
    <source>
        <dbReference type="EMBL" id="KAG7288416.1"/>
    </source>
</evidence>
<proteinExistence type="predicted"/>
<organism evidence="2 3">
    <name type="scientific">Staphylotrichum longicolle</name>
    <dbReference type="NCBI Taxonomy" id="669026"/>
    <lineage>
        <taxon>Eukaryota</taxon>
        <taxon>Fungi</taxon>
        <taxon>Dikarya</taxon>
        <taxon>Ascomycota</taxon>
        <taxon>Pezizomycotina</taxon>
        <taxon>Sordariomycetes</taxon>
        <taxon>Sordariomycetidae</taxon>
        <taxon>Sordariales</taxon>
        <taxon>Chaetomiaceae</taxon>
        <taxon>Staphylotrichum</taxon>
    </lineage>
</organism>
<feature type="region of interest" description="Disordered" evidence="1">
    <location>
        <begin position="16"/>
        <end position="61"/>
    </location>
</feature>